<keyword evidence="4 7" id="KW-0812">Transmembrane</keyword>
<evidence type="ECO:0000256" key="7">
    <source>
        <dbReference type="RuleBase" id="RU363032"/>
    </source>
</evidence>
<dbReference type="CDD" id="cd06261">
    <property type="entry name" value="TM_PBP2"/>
    <property type="match status" value="1"/>
</dbReference>
<dbReference type="GO" id="GO:0055085">
    <property type="term" value="P:transmembrane transport"/>
    <property type="evidence" value="ECO:0007669"/>
    <property type="project" value="InterPro"/>
</dbReference>
<evidence type="ECO:0000256" key="5">
    <source>
        <dbReference type="ARBA" id="ARBA00022989"/>
    </source>
</evidence>
<dbReference type="Proteomes" id="UP000638648">
    <property type="component" value="Unassembled WGS sequence"/>
</dbReference>
<feature type="transmembrane region" description="Helical" evidence="7">
    <location>
        <begin position="106"/>
        <end position="127"/>
    </location>
</feature>
<evidence type="ECO:0000313" key="10">
    <source>
        <dbReference type="EMBL" id="MBE1612231.1"/>
    </source>
</evidence>
<keyword evidence="6 7" id="KW-0472">Membrane</keyword>
<gene>
    <name evidence="10" type="ORF">HEB94_009079</name>
</gene>
<dbReference type="EMBL" id="JADBEM010000001">
    <property type="protein sequence ID" value="MBE1612231.1"/>
    <property type="molecule type" value="Genomic_DNA"/>
</dbReference>
<keyword evidence="5 7" id="KW-1133">Transmembrane helix</keyword>
<organism evidence="10 11">
    <name type="scientific">Actinopolymorpha pittospori</name>
    <dbReference type="NCBI Taxonomy" id="648752"/>
    <lineage>
        <taxon>Bacteria</taxon>
        <taxon>Bacillati</taxon>
        <taxon>Actinomycetota</taxon>
        <taxon>Actinomycetes</taxon>
        <taxon>Propionibacteriales</taxon>
        <taxon>Actinopolymorphaceae</taxon>
        <taxon>Actinopolymorpha</taxon>
    </lineage>
</organism>
<dbReference type="GO" id="GO:0005886">
    <property type="term" value="C:plasma membrane"/>
    <property type="evidence" value="ECO:0007669"/>
    <property type="project" value="UniProtKB-SubCell"/>
</dbReference>
<dbReference type="InterPro" id="IPR000515">
    <property type="entry name" value="MetI-like"/>
</dbReference>
<dbReference type="Gene3D" id="1.10.3720.10">
    <property type="entry name" value="MetI-like"/>
    <property type="match status" value="1"/>
</dbReference>
<protein>
    <submittedName>
        <fullName evidence="10">Multiple sugar transport system permease protein</fullName>
    </submittedName>
</protein>
<keyword evidence="11" id="KW-1185">Reference proteome</keyword>
<keyword evidence="10" id="KW-0762">Sugar transport</keyword>
<evidence type="ECO:0000256" key="1">
    <source>
        <dbReference type="ARBA" id="ARBA00004651"/>
    </source>
</evidence>
<dbReference type="RefSeq" id="WP_337918389.1">
    <property type="nucleotide sequence ID" value="NZ_BAABJL010000005.1"/>
</dbReference>
<feature type="region of interest" description="Disordered" evidence="8">
    <location>
        <begin position="1"/>
        <end position="33"/>
    </location>
</feature>
<dbReference type="InterPro" id="IPR050809">
    <property type="entry name" value="UgpAE/MalFG_permease"/>
</dbReference>
<feature type="transmembrane region" description="Helical" evidence="7">
    <location>
        <begin position="139"/>
        <end position="159"/>
    </location>
</feature>
<evidence type="ECO:0000313" key="11">
    <source>
        <dbReference type="Proteomes" id="UP000638648"/>
    </source>
</evidence>
<dbReference type="AlphaFoldDB" id="A0A927N3Z0"/>
<proteinExistence type="inferred from homology"/>
<dbReference type="PANTHER" id="PTHR43227:SF8">
    <property type="entry name" value="DIACETYLCHITOBIOSE UPTAKE SYSTEM PERMEASE PROTEIN DASB"/>
    <property type="match status" value="1"/>
</dbReference>
<accession>A0A927N3Z0</accession>
<evidence type="ECO:0000259" key="9">
    <source>
        <dbReference type="PROSITE" id="PS50928"/>
    </source>
</evidence>
<evidence type="ECO:0000256" key="2">
    <source>
        <dbReference type="ARBA" id="ARBA00022448"/>
    </source>
</evidence>
<keyword evidence="2 7" id="KW-0813">Transport</keyword>
<comment type="caution">
    <text evidence="10">The sequence shown here is derived from an EMBL/GenBank/DDBJ whole genome shotgun (WGS) entry which is preliminary data.</text>
</comment>
<evidence type="ECO:0000256" key="6">
    <source>
        <dbReference type="ARBA" id="ARBA00023136"/>
    </source>
</evidence>
<feature type="transmembrane region" description="Helical" evidence="7">
    <location>
        <begin position="41"/>
        <end position="67"/>
    </location>
</feature>
<feature type="transmembrane region" description="Helical" evidence="7">
    <location>
        <begin position="252"/>
        <end position="271"/>
    </location>
</feature>
<dbReference type="PANTHER" id="PTHR43227">
    <property type="entry name" value="BLL4140 PROTEIN"/>
    <property type="match status" value="1"/>
</dbReference>
<comment type="subcellular location">
    <subcellularLocation>
        <location evidence="1 7">Cell membrane</location>
        <topology evidence="1 7">Multi-pass membrane protein</topology>
    </subcellularLocation>
</comment>
<reference evidence="10" key="1">
    <citation type="submission" date="2020-10" db="EMBL/GenBank/DDBJ databases">
        <title>Sequencing the genomes of 1000 actinobacteria strains.</title>
        <authorList>
            <person name="Klenk H.-P."/>
        </authorList>
    </citation>
    <scope>NUCLEOTIDE SEQUENCE</scope>
    <source>
        <strain evidence="10">DSM 45354</strain>
    </source>
</reference>
<dbReference type="InterPro" id="IPR035906">
    <property type="entry name" value="MetI-like_sf"/>
</dbReference>
<feature type="transmembrane region" description="Helical" evidence="7">
    <location>
        <begin position="306"/>
        <end position="328"/>
    </location>
</feature>
<comment type="similarity">
    <text evidence="7">Belongs to the binding-protein-dependent transport system permease family.</text>
</comment>
<dbReference type="SUPFAM" id="SSF161098">
    <property type="entry name" value="MetI-like"/>
    <property type="match status" value="1"/>
</dbReference>
<feature type="domain" description="ABC transmembrane type-1" evidence="9">
    <location>
        <begin position="102"/>
        <end position="327"/>
    </location>
</feature>
<evidence type="ECO:0000256" key="4">
    <source>
        <dbReference type="ARBA" id="ARBA00022692"/>
    </source>
</evidence>
<dbReference type="PROSITE" id="PS50928">
    <property type="entry name" value="ABC_TM1"/>
    <property type="match status" value="1"/>
</dbReference>
<sequence>MTQPTASGGTGLAPVPPDQPSTSARRVKPGAMRRSEARTGIGLIAPTVLIVLAVVVLPIVWSISLAFQRVRLINLRSAGLFGDYSLRNFERVFSSPGFVETLLTTLAYSVLGTACSIGLGLVASLALRRKFRGRGFVRSVMLLPYVAPIVAVTFVWQTMLSPQFGVLNYWGQHLLGWSKPVAFLSEKSNDLSLFGLHVPVPTALLTVIAFEAWRQFPFAFLFLTARMQAIPASLEEAARVDGATVSQRFRHIVWPQLLPTIAVLSVLRFIWTFTSFDDIYLLTGGGAGTEVISVRVYNFLTGRGDIGLASAQALIIAVVLAVMVGVYLRMFGRREEDLS</sequence>
<evidence type="ECO:0000256" key="3">
    <source>
        <dbReference type="ARBA" id="ARBA00022475"/>
    </source>
</evidence>
<evidence type="ECO:0000256" key="8">
    <source>
        <dbReference type="SAM" id="MobiDB-lite"/>
    </source>
</evidence>
<dbReference type="Pfam" id="PF00528">
    <property type="entry name" value="BPD_transp_1"/>
    <property type="match status" value="1"/>
</dbReference>
<keyword evidence="3" id="KW-1003">Cell membrane</keyword>
<name>A0A927N3Z0_9ACTN</name>
<feature type="transmembrane region" description="Helical" evidence="7">
    <location>
        <begin position="193"/>
        <end position="213"/>
    </location>
</feature>